<evidence type="ECO:0000256" key="1">
    <source>
        <dbReference type="ARBA" id="ARBA00022481"/>
    </source>
</evidence>
<evidence type="ECO:0000313" key="3">
    <source>
        <dbReference type="EMBL" id="MFC3908441.1"/>
    </source>
</evidence>
<reference evidence="4" key="1">
    <citation type="journal article" date="2019" name="Int. J. Syst. Evol. Microbiol.">
        <title>The Global Catalogue of Microorganisms (GCM) 10K type strain sequencing project: providing services to taxonomists for standard genome sequencing and annotation.</title>
        <authorList>
            <consortium name="The Broad Institute Genomics Platform"/>
            <consortium name="The Broad Institute Genome Sequencing Center for Infectious Disease"/>
            <person name="Wu L."/>
            <person name="Ma J."/>
        </authorList>
    </citation>
    <scope>NUCLEOTIDE SEQUENCE [LARGE SCALE GENOMIC DNA]</scope>
    <source>
        <strain evidence="4">CCUG 59858</strain>
    </source>
</reference>
<dbReference type="InterPro" id="IPR012902">
    <property type="entry name" value="N_methyl_site"/>
</dbReference>
<keyword evidence="2" id="KW-0472">Membrane</keyword>
<dbReference type="Proteomes" id="UP001595758">
    <property type="component" value="Unassembled WGS sequence"/>
</dbReference>
<dbReference type="Pfam" id="PF16732">
    <property type="entry name" value="ComP_DUS"/>
    <property type="match status" value="1"/>
</dbReference>
<dbReference type="PANTHER" id="PTHR30093:SF47">
    <property type="entry name" value="TYPE IV PILUS NON-CORE MINOR PILIN PILE"/>
    <property type="match status" value="1"/>
</dbReference>
<dbReference type="PANTHER" id="PTHR30093">
    <property type="entry name" value="GENERAL SECRETION PATHWAY PROTEIN G"/>
    <property type="match status" value="1"/>
</dbReference>
<feature type="transmembrane region" description="Helical" evidence="2">
    <location>
        <begin position="7"/>
        <end position="28"/>
    </location>
</feature>
<dbReference type="InterPro" id="IPR031982">
    <property type="entry name" value="PilE-like"/>
</dbReference>
<name>A0ABV8CE03_9GAMM</name>
<gene>
    <name evidence="3" type="ORF">ACFORL_05045</name>
</gene>
<keyword evidence="4" id="KW-1185">Reference proteome</keyword>
<accession>A0ABV8CE03</accession>
<dbReference type="Pfam" id="PF07963">
    <property type="entry name" value="N_methyl"/>
    <property type="match status" value="1"/>
</dbReference>
<keyword evidence="1" id="KW-0488">Methylation</keyword>
<evidence type="ECO:0000256" key="2">
    <source>
        <dbReference type="SAM" id="Phobius"/>
    </source>
</evidence>
<keyword evidence="2" id="KW-0812">Transmembrane</keyword>
<dbReference type="InterPro" id="IPR000983">
    <property type="entry name" value="Bac_GSPG_pilin"/>
</dbReference>
<proteinExistence type="predicted"/>
<dbReference type="PROSITE" id="PS00409">
    <property type="entry name" value="PROKAR_NTER_METHYL"/>
    <property type="match status" value="1"/>
</dbReference>
<dbReference type="NCBIfam" id="TIGR02532">
    <property type="entry name" value="IV_pilin_GFxxxE"/>
    <property type="match status" value="1"/>
</dbReference>
<dbReference type="RefSeq" id="WP_382341728.1">
    <property type="nucleotide sequence ID" value="NZ_JBHSAB010000005.1"/>
</dbReference>
<organism evidence="3 4">
    <name type="scientific">Legionella dresdenensis</name>
    <dbReference type="NCBI Taxonomy" id="450200"/>
    <lineage>
        <taxon>Bacteria</taxon>
        <taxon>Pseudomonadati</taxon>
        <taxon>Pseudomonadota</taxon>
        <taxon>Gammaproteobacteria</taxon>
        <taxon>Legionellales</taxon>
        <taxon>Legionellaceae</taxon>
        <taxon>Legionella</taxon>
    </lineage>
</organism>
<dbReference type="PRINTS" id="PR00813">
    <property type="entry name" value="BCTERIALGSPG"/>
</dbReference>
<keyword evidence="2" id="KW-1133">Transmembrane helix</keyword>
<dbReference type="Gene3D" id="3.30.700.10">
    <property type="entry name" value="Glycoprotein, Type 4 Pilin"/>
    <property type="match status" value="1"/>
</dbReference>
<comment type="caution">
    <text evidence="3">The sequence shown here is derived from an EMBL/GenBank/DDBJ whole genome shotgun (WGS) entry which is preliminary data.</text>
</comment>
<dbReference type="EMBL" id="JBHSAB010000005">
    <property type="protein sequence ID" value="MFC3908441.1"/>
    <property type="molecule type" value="Genomic_DNA"/>
</dbReference>
<dbReference type="SUPFAM" id="SSF54523">
    <property type="entry name" value="Pili subunits"/>
    <property type="match status" value="1"/>
</dbReference>
<evidence type="ECO:0000313" key="4">
    <source>
        <dbReference type="Proteomes" id="UP001595758"/>
    </source>
</evidence>
<protein>
    <submittedName>
        <fullName evidence="3">Type IV pilin protein</fullName>
    </submittedName>
</protein>
<sequence>MKKGFTLVELLVAMVIFGILIAIAYPSYLEYITRARRSDGQSALLDLAGRMERYYSEHNTYVGATMGTGGASDIVASNLSPEGWYQLAITATAAGYTLEARPRNQQSENDTRCQTLTLNNLGVKGIAAGPSGLAPSGPVTRCW</sequence>
<dbReference type="InterPro" id="IPR045584">
    <property type="entry name" value="Pilin-like"/>
</dbReference>